<dbReference type="AlphaFoldDB" id="A0A813SLI7"/>
<dbReference type="Pfam" id="PF07859">
    <property type="entry name" value="Abhydrolase_3"/>
    <property type="match status" value="2"/>
</dbReference>
<dbReference type="GO" id="GO:0004771">
    <property type="term" value="F:sterol ester esterase activity"/>
    <property type="evidence" value="ECO:0007669"/>
    <property type="project" value="TreeGrafter"/>
</dbReference>
<dbReference type="GO" id="GO:0004806">
    <property type="term" value="F:triacylglycerol lipase activity"/>
    <property type="evidence" value="ECO:0007669"/>
    <property type="project" value="TreeGrafter"/>
</dbReference>
<organism evidence="2 3">
    <name type="scientific">Brachionus calyciflorus</name>
    <dbReference type="NCBI Taxonomy" id="104777"/>
    <lineage>
        <taxon>Eukaryota</taxon>
        <taxon>Metazoa</taxon>
        <taxon>Spiralia</taxon>
        <taxon>Gnathifera</taxon>
        <taxon>Rotifera</taxon>
        <taxon>Eurotatoria</taxon>
        <taxon>Monogononta</taxon>
        <taxon>Pseudotrocha</taxon>
        <taxon>Ploima</taxon>
        <taxon>Brachionidae</taxon>
        <taxon>Brachionus</taxon>
    </lineage>
</organism>
<dbReference type="Gene3D" id="3.40.50.1820">
    <property type="entry name" value="alpha/beta hydrolase"/>
    <property type="match status" value="1"/>
</dbReference>
<name>A0A813SLI7_9BILA</name>
<sequence>MFNKKIAILIALSSVFYLNYSNIYVKDGFDQPANYKLLKMALMIAQSFANLLENANLAPEYSFIRNAIDYFSISGLNNDDKNFKMEYKIFNDVNVRIYGPADKDQILPIMIYIHGGGYFIRNLDSYDKFLFTISKEANLKIISIDYRLAPEHPFPIPTDDCWNVVEYVLKNAQSLNINPERLILAGDSAGGNAAMVLSKRLAKEKNIKPLFQVLIYPWVQLAFARLPSSIFYKGGLIPTSHVKMKLWYLGFKEVSEEMINSISSNNHTLLLNVKEKNLIKSYMDLNLIPDKYKIGKNYYDLYKNLPLINTGTLDPNNILVRDKNFAEKVKLLFSEEVSPILASLDQLKYQSKTYQIACEWDSLKDEGLILAERMKQAGVAVEMAFYEDCFHGMVSLLDRNLGFVYSHKILKDTINFIKKNI</sequence>
<reference evidence="2" key="1">
    <citation type="submission" date="2021-02" db="EMBL/GenBank/DDBJ databases">
        <authorList>
            <person name="Nowell W R."/>
        </authorList>
    </citation>
    <scope>NUCLEOTIDE SEQUENCE</scope>
    <source>
        <strain evidence="2">Ploen Becks lab</strain>
    </source>
</reference>
<dbReference type="EMBL" id="CAJNOC010000746">
    <property type="protein sequence ID" value="CAF0798689.1"/>
    <property type="molecule type" value="Genomic_DNA"/>
</dbReference>
<protein>
    <recommendedName>
        <fullName evidence="1">Alpha/beta hydrolase fold-3 domain-containing protein</fullName>
    </recommendedName>
</protein>
<dbReference type="PANTHER" id="PTHR23025">
    <property type="entry name" value="TRIACYLGLYCEROL LIPASE"/>
    <property type="match status" value="1"/>
</dbReference>
<gene>
    <name evidence="2" type="ORF">OXX778_LOCUS6350</name>
</gene>
<dbReference type="OrthoDB" id="408631at2759"/>
<evidence type="ECO:0000259" key="1">
    <source>
        <dbReference type="Pfam" id="PF07859"/>
    </source>
</evidence>
<accession>A0A813SLI7</accession>
<evidence type="ECO:0000313" key="2">
    <source>
        <dbReference type="EMBL" id="CAF0798689.1"/>
    </source>
</evidence>
<dbReference type="GO" id="GO:0005829">
    <property type="term" value="C:cytosol"/>
    <property type="evidence" value="ECO:0007669"/>
    <property type="project" value="TreeGrafter"/>
</dbReference>
<feature type="domain" description="Alpha/beta hydrolase fold-3" evidence="1">
    <location>
        <begin position="334"/>
        <end position="394"/>
    </location>
</feature>
<dbReference type="SUPFAM" id="SSF53474">
    <property type="entry name" value="alpha/beta-Hydrolases"/>
    <property type="match status" value="1"/>
</dbReference>
<comment type="caution">
    <text evidence="2">The sequence shown here is derived from an EMBL/GenBank/DDBJ whole genome shotgun (WGS) entry which is preliminary data.</text>
</comment>
<dbReference type="InterPro" id="IPR013094">
    <property type="entry name" value="AB_hydrolase_3"/>
</dbReference>
<keyword evidence="3" id="KW-1185">Reference proteome</keyword>
<dbReference type="GO" id="GO:0019433">
    <property type="term" value="P:triglyceride catabolic process"/>
    <property type="evidence" value="ECO:0007669"/>
    <property type="project" value="TreeGrafter"/>
</dbReference>
<dbReference type="Proteomes" id="UP000663879">
    <property type="component" value="Unassembled WGS sequence"/>
</dbReference>
<dbReference type="InterPro" id="IPR029058">
    <property type="entry name" value="AB_hydrolase_fold"/>
</dbReference>
<dbReference type="PANTHER" id="PTHR23025:SF4">
    <property type="entry name" value="ALPHA_BETA HYDROLASE FOLD-3 DOMAIN-CONTAINING PROTEIN"/>
    <property type="match status" value="1"/>
</dbReference>
<evidence type="ECO:0000313" key="3">
    <source>
        <dbReference type="Proteomes" id="UP000663879"/>
    </source>
</evidence>
<proteinExistence type="predicted"/>
<feature type="domain" description="Alpha/beta hydrolase fold-3" evidence="1">
    <location>
        <begin position="110"/>
        <end position="229"/>
    </location>
</feature>